<dbReference type="Pfam" id="PF13514">
    <property type="entry name" value="AAA_27"/>
    <property type="match status" value="1"/>
</dbReference>
<evidence type="ECO:0000256" key="1">
    <source>
        <dbReference type="SAM" id="Coils"/>
    </source>
</evidence>
<evidence type="ECO:0000313" key="4">
    <source>
        <dbReference type="EMBL" id="MDN4608584.1"/>
    </source>
</evidence>
<dbReference type="RefSeq" id="WP_301244742.1">
    <property type="nucleotide sequence ID" value="NZ_JAROCC010000012.1"/>
</dbReference>
<dbReference type="Gene3D" id="3.40.50.300">
    <property type="entry name" value="P-loop containing nucleotide triphosphate hydrolases"/>
    <property type="match status" value="2"/>
</dbReference>
<dbReference type="SUPFAM" id="SSF52540">
    <property type="entry name" value="P-loop containing nucleoside triphosphate hydrolases"/>
    <property type="match status" value="1"/>
</dbReference>
<keyword evidence="1" id="KW-0175">Coiled coil</keyword>
<dbReference type="InterPro" id="IPR038734">
    <property type="entry name" value="YhaN_AAA"/>
</dbReference>
<dbReference type="Proteomes" id="UP001175097">
    <property type="component" value="Unassembled WGS sequence"/>
</dbReference>
<dbReference type="EMBL" id="JAROCC010000012">
    <property type="protein sequence ID" value="MDN4608584.1"/>
    <property type="molecule type" value="Genomic_DNA"/>
</dbReference>
<evidence type="ECO:0000256" key="2">
    <source>
        <dbReference type="SAM" id="Phobius"/>
    </source>
</evidence>
<keyword evidence="2" id="KW-1133">Transmembrane helix</keyword>
<feature type="coiled-coil region" evidence="1">
    <location>
        <begin position="599"/>
        <end position="626"/>
    </location>
</feature>
<proteinExistence type="predicted"/>
<feature type="coiled-coil region" evidence="1">
    <location>
        <begin position="274"/>
        <end position="301"/>
    </location>
</feature>
<protein>
    <submittedName>
        <fullName evidence="4">AAA family ATPase</fullName>
    </submittedName>
</protein>
<accession>A0ABT8JU41</accession>
<organism evidence="4 5">
    <name type="scientific">Sporosarcina highlanderae</name>
    <dbReference type="NCBI Taxonomy" id="3035916"/>
    <lineage>
        <taxon>Bacteria</taxon>
        <taxon>Bacillati</taxon>
        <taxon>Bacillota</taxon>
        <taxon>Bacilli</taxon>
        <taxon>Bacillales</taxon>
        <taxon>Caryophanaceae</taxon>
        <taxon>Sporosarcina</taxon>
    </lineage>
</organism>
<name>A0ABT8JU41_9BACL</name>
<comment type="caution">
    <text evidence="4">The sequence shown here is derived from an EMBL/GenBank/DDBJ whole genome shotgun (WGS) entry which is preliminary data.</text>
</comment>
<keyword evidence="2" id="KW-0472">Membrane</keyword>
<feature type="coiled-coil region" evidence="1">
    <location>
        <begin position="183"/>
        <end position="234"/>
    </location>
</feature>
<evidence type="ECO:0000313" key="5">
    <source>
        <dbReference type="Proteomes" id="UP001175097"/>
    </source>
</evidence>
<dbReference type="InterPro" id="IPR027417">
    <property type="entry name" value="P-loop_NTPase"/>
</dbReference>
<keyword evidence="2" id="KW-0812">Transmembrane</keyword>
<dbReference type="PANTHER" id="PTHR41259:SF1">
    <property type="entry name" value="DOUBLE-STRAND BREAK REPAIR RAD50 ATPASE, PUTATIVE-RELATED"/>
    <property type="match status" value="1"/>
</dbReference>
<evidence type="ECO:0000259" key="3">
    <source>
        <dbReference type="Pfam" id="PF13514"/>
    </source>
</evidence>
<reference evidence="4" key="1">
    <citation type="submission" date="2023-03" db="EMBL/GenBank/DDBJ databases">
        <title>MT1 and MT2 Draft Genomes of Novel Species.</title>
        <authorList>
            <person name="Venkateswaran K."/>
        </authorList>
    </citation>
    <scope>NUCLEOTIDE SEQUENCE</scope>
    <source>
        <strain evidence="4">F6_3S_P_2</strain>
    </source>
</reference>
<feature type="transmembrane region" description="Helical" evidence="2">
    <location>
        <begin position="477"/>
        <end position="495"/>
    </location>
</feature>
<dbReference type="PANTHER" id="PTHR41259">
    <property type="entry name" value="DOUBLE-STRAND BREAK REPAIR RAD50 ATPASE, PUTATIVE-RELATED"/>
    <property type="match status" value="1"/>
</dbReference>
<dbReference type="Gene3D" id="1.10.287.1490">
    <property type="match status" value="1"/>
</dbReference>
<sequence length="962" mass="110973">MKIKKIVIYGFGKHENKTIDFVDGVNVMYGQNEAGKTTIQQFIIQTLFGFPQKNSSQLRYEPKSGGIYGGQVHVQDDVHGECIIERVRGKSSGDVTVIFEDGTQGGEEALHEILRQYDRASFESVFSFSLLQLQGFERMDEIELSRTLLASGTTGIDSLLSVEKKMEKEIGDLFKKTGRNPEMNVRLQELKDLETDLKKEQERVSAYSPKVKRIREIEREWMDTKNAYDRVREQNQSFGLQLQLLPLYERKQTLLTKLDRMKHVVFPADGIRRFETVQSKLTEMEAKMRGLTAEIEELNKRLQDRPDNQKLQTIERLLSREIEWHKWRTEIGAIRERLGHLKAKRLQVLDRLGLDNDNLILQADVSIHQEESLYEQLQTIAELDRQQGYIDRQLTQLENALGEVRKDQLALQKNPLSEEELKRVDEWPSIERRLAEAKAYLQFRQTTSASGNSLLLLVIAILSIMAVGFGLVDKQWLFVVIGVCLAVVAALLGFANKKDPVDTKLNEMKKFVAAYSGYENEMKGLTEKIAAYRQKESQLSEAARNYERQMSGMETEFESLSQKIENLEVELSGFFITYGMHKIPNSGILHEFFGMARSLQEIKRESQELNDRRNLLEGQLQERREEIVSIIGLDAPEDTFYEKVRSDFIQEKSAIQSFTTHSERLETILTERNELGLLIQSLQEQRDLLFKEATVNTEEHYYQAYTDFEEKCRLMQQLGDTDSQLAMHEIQGDQIDLSEEELRVKISEAEKEMSDLEYRLDQLVQEKSTLKIETEKLLTDDAYQQKQQFFELKKAEFMELGKKWAVRQTIVAAIKSTMNNLKDKKLPNVLLGAESIFRELTGDKYVSLGILENGLFQAVSKDGVRYPIIELSQATKEQAYISLRLSLAMEMEKTAPFPIIMDDPFVHFDEIRLSRMKKIIEQLGLKHQFIYFTCHDKIVEEWTNAKIITVSTSGSAKGAIAR</sequence>
<gene>
    <name evidence="4" type="ORF">P5G49_14065</name>
</gene>
<feature type="domain" description="YhaN AAA" evidence="3">
    <location>
        <begin position="1"/>
        <end position="203"/>
    </location>
</feature>
<feature type="coiled-coil region" evidence="1">
    <location>
        <begin position="515"/>
        <end position="570"/>
    </location>
</feature>
<keyword evidence="5" id="KW-1185">Reference proteome</keyword>
<feature type="transmembrane region" description="Helical" evidence="2">
    <location>
        <begin position="454"/>
        <end position="471"/>
    </location>
</feature>
<feature type="coiled-coil region" evidence="1">
    <location>
        <begin position="739"/>
        <end position="773"/>
    </location>
</feature>